<dbReference type="RefSeq" id="WP_173147105.1">
    <property type="nucleotide sequence ID" value="NZ_CP053985.1"/>
</dbReference>
<dbReference type="PANTHER" id="PTHR11360">
    <property type="entry name" value="MONOCARBOXYLATE TRANSPORTER"/>
    <property type="match status" value="1"/>
</dbReference>
<name>A0A7D4E059_9BURK</name>
<sequence>MSIAHPPVPFRRAGQKYAFVVVAVIFLSLLVSAGLRSSPSVLLVPLEEAFGWSRSTISMAAAVGIFLYGMVGPFAAAAMERFGLRRVLIGALILMAASSAASAFMTQSWHLLLTWGVFSGLGSGAVAVVLGATVVNRWFTQHRGVMMGLLTASSATGTLVFLPVLAALASSGDWTRVVWTVAAAAAALVPLAWWLVPDRPSSVGLVPFGSDPHAPPAPAAPRTGMLAATFGALARASRTRTFWFLFATFFVCGFTTNGLVGTHLIALCGDHGMPEVQAAGLLALMGIFDLIGTTASGWLTDRYDPRKLLFVYYGLRGLSLIYLPYSDFSFYSLSIFAIFFGLDWIATVPPTLRLTTEAFGERDAPIVFGWIVAGHQLGAASAAWMAGAVREAQGSYLMAFVISGMTGLIAAVIALMIGRKRVVAQPA</sequence>
<organism evidence="6 7">
    <name type="scientific">Achromobacter pestifer</name>
    <dbReference type="NCBI Taxonomy" id="1353889"/>
    <lineage>
        <taxon>Bacteria</taxon>
        <taxon>Pseudomonadati</taxon>
        <taxon>Pseudomonadota</taxon>
        <taxon>Betaproteobacteria</taxon>
        <taxon>Burkholderiales</taxon>
        <taxon>Alcaligenaceae</taxon>
        <taxon>Achromobacter</taxon>
    </lineage>
</organism>
<evidence type="ECO:0000256" key="2">
    <source>
        <dbReference type="ARBA" id="ARBA00022989"/>
    </source>
</evidence>
<proteinExistence type="predicted"/>
<evidence type="ECO:0000256" key="3">
    <source>
        <dbReference type="ARBA" id="ARBA00023136"/>
    </source>
</evidence>
<feature type="transmembrane region" description="Helical" evidence="4">
    <location>
        <begin position="147"/>
        <end position="171"/>
    </location>
</feature>
<feature type="transmembrane region" description="Helical" evidence="4">
    <location>
        <begin position="278"/>
        <end position="299"/>
    </location>
</feature>
<evidence type="ECO:0000256" key="4">
    <source>
        <dbReference type="SAM" id="Phobius"/>
    </source>
</evidence>
<feature type="transmembrane region" description="Helical" evidence="4">
    <location>
        <begin position="177"/>
        <end position="196"/>
    </location>
</feature>
<evidence type="ECO:0000256" key="1">
    <source>
        <dbReference type="ARBA" id="ARBA00022692"/>
    </source>
</evidence>
<keyword evidence="3 4" id="KW-0472">Membrane</keyword>
<dbReference type="InterPro" id="IPR036259">
    <property type="entry name" value="MFS_trans_sf"/>
</dbReference>
<keyword evidence="2 4" id="KW-1133">Transmembrane helix</keyword>
<evidence type="ECO:0000313" key="7">
    <source>
        <dbReference type="Proteomes" id="UP000500970"/>
    </source>
</evidence>
<dbReference type="PROSITE" id="PS50850">
    <property type="entry name" value="MFS"/>
    <property type="match status" value="1"/>
</dbReference>
<dbReference type="InterPro" id="IPR050327">
    <property type="entry name" value="Proton-linked_MCT"/>
</dbReference>
<feature type="transmembrane region" description="Helical" evidence="4">
    <location>
        <begin position="87"/>
        <end position="106"/>
    </location>
</feature>
<evidence type="ECO:0000259" key="5">
    <source>
        <dbReference type="PROSITE" id="PS50850"/>
    </source>
</evidence>
<dbReference type="SUPFAM" id="SSF103473">
    <property type="entry name" value="MFS general substrate transporter"/>
    <property type="match status" value="1"/>
</dbReference>
<feature type="transmembrane region" description="Helical" evidence="4">
    <location>
        <begin position="396"/>
        <end position="417"/>
    </location>
</feature>
<feature type="transmembrane region" description="Helical" evidence="4">
    <location>
        <begin position="331"/>
        <end position="352"/>
    </location>
</feature>
<feature type="transmembrane region" description="Helical" evidence="4">
    <location>
        <begin position="308"/>
        <end position="325"/>
    </location>
</feature>
<feature type="domain" description="Major facilitator superfamily (MFS) profile" evidence="5">
    <location>
        <begin position="17"/>
        <end position="422"/>
    </location>
</feature>
<feature type="transmembrane region" description="Helical" evidence="4">
    <location>
        <begin position="364"/>
        <end position="384"/>
    </location>
</feature>
<feature type="transmembrane region" description="Helical" evidence="4">
    <location>
        <begin position="112"/>
        <end position="135"/>
    </location>
</feature>
<dbReference type="AlphaFoldDB" id="A0A7D4E059"/>
<dbReference type="GO" id="GO:0022857">
    <property type="term" value="F:transmembrane transporter activity"/>
    <property type="evidence" value="ECO:0007669"/>
    <property type="project" value="InterPro"/>
</dbReference>
<keyword evidence="7" id="KW-1185">Reference proteome</keyword>
<dbReference type="InterPro" id="IPR011701">
    <property type="entry name" value="MFS"/>
</dbReference>
<keyword evidence="1 4" id="KW-0812">Transmembrane</keyword>
<dbReference type="Pfam" id="PF07690">
    <property type="entry name" value="MFS_1"/>
    <property type="match status" value="1"/>
</dbReference>
<protein>
    <submittedName>
        <fullName evidence="6">MFS transporter</fullName>
    </submittedName>
</protein>
<accession>A0A7D4E059</accession>
<dbReference type="EMBL" id="CP053985">
    <property type="protein sequence ID" value="QKH38072.1"/>
    <property type="molecule type" value="Genomic_DNA"/>
</dbReference>
<feature type="transmembrane region" description="Helical" evidence="4">
    <location>
        <begin position="55"/>
        <end position="75"/>
    </location>
</feature>
<dbReference type="InterPro" id="IPR020846">
    <property type="entry name" value="MFS_dom"/>
</dbReference>
<dbReference type="CDD" id="cd17355">
    <property type="entry name" value="MFS_YcxA_like"/>
    <property type="match status" value="1"/>
</dbReference>
<gene>
    <name evidence="6" type="ORF">FOC84_25310</name>
</gene>
<dbReference type="KEGG" id="apes:FOC84_25310"/>
<feature type="transmembrane region" description="Helical" evidence="4">
    <location>
        <begin position="17"/>
        <end position="35"/>
    </location>
</feature>
<dbReference type="PANTHER" id="PTHR11360:SF284">
    <property type="entry name" value="EG:103B4.3 PROTEIN-RELATED"/>
    <property type="match status" value="1"/>
</dbReference>
<dbReference type="Proteomes" id="UP000500970">
    <property type="component" value="Chromosome"/>
</dbReference>
<feature type="transmembrane region" description="Helical" evidence="4">
    <location>
        <begin position="242"/>
        <end position="266"/>
    </location>
</feature>
<evidence type="ECO:0000313" key="6">
    <source>
        <dbReference type="EMBL" id="QKH38072.1"/>
    </source>
</evidence>
<dbReference type="Gene3D" id="1.20.1250.20">
    <property type="entry name" value="MFS general substrate transporter like domains"/>
    <property type="match status" value="2"/>
</dbReference>
<reference evidence="6 7" key="1">
    <citation type="submission" date="2020-05" db="EMBL/GenBank/DDBJ databases">
        <title>FDA dAtabase for Regulatory Grade micrObial Sequences (FDA-ARGOS): Supporting development and validation of Infectious Disease Dx tests.</title>
        <authorList>
            <person name="Sproer C."/>
            <person name="Gronow S."/>
            <person name="Severitt S."/>
            <person name="Schroder I."/>
            <person name="Tallon L."/>
            <person name="Sadzewicz L."/>
            <person name="Zhao X."/>
            <person name="Vavikolanu K."/>
            <person name="Mehta A."/>
            <person name="Aluvathingal J."/>
            <person name="Nadendla S."/>
            <person name="Myers T."/>
            <person name="Yan Y."/>
            <person name="Sichtig H."/>
        </authorList>
    </citation>
    <scope>NUCLEOTIDE SEQUENCE [LARGE SCALE GENOMIC DNA]</scope>
    <source>
        <strain evidence="6 7">FDAARGOS_790</strain>
    </source>
</reference>